<dbReference type="Proteomes" id="UP000332933">
    <property type="component" value="Unassembled WGS sequence"/>
</dbReference>
<dbReference type="AlphaFoldDB" id="A0A485KKZ9"/>
<evidence type="ECO:0000256" key="2">
    <source>
        <dbReference type="SAM" id="MobiDB-lite"/>
    </source>
</evidence>
<keyword evidence="1" id="KW-0175">Coiled coil</keyword>
<accession>A0A485KKZ9</accession>
<name>A0A485KKZ9_9STRA</name>
<dbReference type="EMBL" id="VJMH01005110">
    <property type="protein sequence ID" value="KAF0700856.1"/>
    <property type="molecule type" value="Genomic_DNA"/>
</dbReference>
<evidence type="ECO:0000313" key="4">
    <source>
        <dbReference type="EMBL" id="VFT85541.1"/>
    </source>
</evidence>
<keyword evidence="5" id="KW-1185">Reference proteome</keyword>
<evidence type="ECO:0000313" key="3">
    <source>
        <dbReference type="EMBL" id="KAF0700856.1"/>
    </source>
</evidence>
<dbReference type="EMBL" id="CAADRA010005131">
    <property type="protein sequence ID" value="VFT85541.1"/>
    <property type="molecule type" value="Genomic_DNA"/>
</dbReference>
<sequence>MGRRRTAAETLRDPAADEATKKAKRIQRRGYIRKMMQAYRGKERQERDALRAQVDELERDMQHFLHHGYIPVKGMAMLPWREVAAALHEDKSLVLLQQRALTKQVQDAQALLRDMRCWVAAQRGLSLATTTRTWRNVTLLANPVSRARGKEWIMAHMLHNMEAMFHHHGFSSWDGAPLRDTDLTFSDDGAVFTNVTRMQYALPPEFPAALSARLFRDFLCDTLSVDGFRGVYVSTIKEMKATTTLHQMTTTTSGEAVNLLCGQFHPDANRVVVVAQQIHDDEAWVHGRPQKNRMLWFERTTSVCGARSAVRFLYIMQQTQLPSGEYVSLADDARTWGGDLSHLPPATQQAKFRQGSIAYGEALRMMSETRRPQLIARMMQRGPPPATPPRDVVR</sequence>
<evidence type="ECO:0000256" key="1">
    <source>
        <dbReference type="SAM" id="Coils"/>
    </source>
</evidence>
<proteinExistence type="predicted"/>
<organism evidence="4 5">
    <name type="scientific">Aphanomyces stellatus</name>
    <dbReference type="NCBI Taxonomy" id="120398"/>
    <lineage>
        <taxon>Eukaryota</taxon>
        <taxon>Sar</taxon>
        <taxon>Stramenopiles</taxon>
        <taxon>Oomycota</taxon>
        <taxon>Saprolegniomycetes</taxon>
        <taxon>Saprolegniales</taxon>
        <taxon>Verrucalvaceae</taxon>
        <taxon>Aphanomyces</taxon>
    </lineage>
</organism>
<feature type="region of interest" description="Disordered" evidence="2">
    <location>
        <begin position="1"/>
        <end position="24"/>
    </location>
</feature>
<feature type="compositionally biased region" description="Basic and acidic residues" evidence="2">
    <location>
        <begin position="1"/>
        <end position="21"/>
    </location>
</feature>
<evidence type="ECO:0000313" key="5">
    <source>
        <dbReference type="Proteomes" id="UP000332933"/>
    </source>
</evidence>
<gene>
    <name evidence="4" type="primary">Aste57867_8655</name>
    <name evidence="3" type="ORF">As57867_008621</name>
    <name evidence="4" type="ORF">ASTE57867_8655</name>
</gene>
<reference evidence="4 5" key="1">
    <citation type="submission" date="2019-03" db="EMBL/GenBank/DDBJ databases">
        <authorList>
            <person name="Gaulin E."/>
            <person name="Dumas B."/>
        </authorList>
    </citation>
    <scope>NUCLEOTIDE SEQUENCE [LARGE SCALE GENOMIC DNA]</scope>
    <source>
        <strain evidence="4">CBS 568.67</strain>
    </source>
</reference>
<protein>
    <submittedName>
        <fullName evidence="4">Aste57867_8655 protein</fullName>
    </submittedName>
</protein>
<reference evidence="3" key="2">
    <citation type="submission" date="2019-06" db="EMBL/GenBank/DDBJ databases">
        <title>Genomics analysis of Aphanomyces spp. identifies a new class of oomycete effector associated with host adaptation.</title>
        <authorList>
            <person name="Gaulin E."/>
        </authorList>
    </citation>
    <scope>NUCLEOTIDE SEQUENCE</scope>
    <source>
        <strain evidence="3">CBS 578.67</strain>
    </source>
</reference>
<feature type="coiled-coil region" evidence="1">
    <location>
        <begin position="40"/>
        <end position="67"/>
    </location>
</feature>